<dbReference type="OrthoDB" id="41362at2759"/>
<dbReference type="AlphaFoldDB" id="A0A6A5WQK0"/>
<feature type="domain" description="Nitroreductase" evidence="1">
    <location>
        <begin position="46"/>
        <end position="203"/>
    </location>
</feature>
<evidence type="ECO:0000313" key="3">
    <source>
        <dbReference type="Proteomes" id="UP000799779"/>
    </source>
</evidence>
<protein>
    <submittedName>
        <fullName evidence="2">Nitroreductase</fullName>
    </submittedName>
</protein>
<dbReference type="Proteomes" id="UP000799779">
    <property type="component" value="Unassembled WGS sequence"/>
</dbReference>
<evidence type="ECO:0000259" key="1">
    <source>
        <dbReference type="Pfam" id="PF00881"/>
    </source>
</evidence>
<dbReference type="GO" id="GO:0016491">
    <property type="term" value="F:oxidoreductase activity"/>
    <property type="evidence" value="ECO:0007669"/>
    <property type="project" value="InterPro"/>
</dbReference>
<reference evidence="2" key="1">
    <citation type="journal article" date="2020" name="Stud. Mycol.">
        <title>101 Dothideomycetes genomes: a test case for predicting lifestyles and emergence of pathogens.</title>
        <authorList>
            <person name="Haridas S."/>
            <person name="Albert R."/>
            <person name="Binder M."/>
            <person name="Bloem J."/>
            <person name="Labutti K."/>
            <person name="Salamov A."/>
            <person name="Andreopoulos B."/>
            <person name="Baker S."/>
            <person name="Barry K."/>
            <person name="Bills G."/>
            <person name="Bluhm B."/>
            <person name="Cannon C."/>
            <person name="Castanera R."/>
            <person name="Culley D."/>
            <person name="Daum C."/>
            <person name="Ezra D."/>
            <person name="Gonzalez J."/>
            <person name="Henrissat B."/>
            <person name="Kuo A."/>
            <person name="Liang C."/>
            <person name="Lipzen A."/>
            <person name="Lutzoni F."/>
            <person name="Magnuson J."/>
            <person name="Mondo S."/>
            <person name="Nolan M."/>
            <person name="Ohm R."/>
            <person name="Pangilinan J."/>
            <person name="Park H.-J."/>
            <person name="Ramirez L."/>
            <person name="Alfaro M."/>
            <person name="Sun H."/>
            <person name="Tritt A."/>
            <person name="Yoshinaga Y."/>
            <person name="Zwiers L.-H."/>
            <person name="Turgeon B."/>
            <person name="Goodwin S."/>
            <person name="Spatafora J."/>
            <person name="Crous P."/>
            <person name="Grigoriev I."/>
        </authorList>
    </citation>
    <scope>NUCLEOTIDE SEQUENCE</scope>
    <source>
        <strain evidence="2">CBS 123094</strain>
    </source>
</reference>
<dbReference type="Gene3D" id="3.40.109.10">
    <property type="entry name" value="NADH Oxidase"/>
    <property type="match status" value="1"/>
</dbReference>
<dbReference type="InterPro" id="IPR000415">
    <property type="entry name" value="Nitroreductase-like"/>
</dbReference>
<keyword evidence="3" id="KW-1185">Reference proteome</keyword>
<proteinExistence type="predicted"/>
<sequence length="230" mass="26175">MSDTTTKPSSQSHAEITALPTRHPSLCPPCSDPRYISNSVTKLICQRHSVRAFLPKPIDPQIFEEVLCLSRRRWWNRSGVEKRRVRHLYPKPIDIIEVKWGMLLYGSEGYNVDRNDKKALEHARLRNYEFFDVPVGTIISMHSSLAPVDTMILGMYLQTLCLLLAERGLGTCIAVSVVGYSEVLRKGLGLGGNMVPLTGLVIGWEDEKEHVNWLRIKRDARRECVSFVDE</sequence>
<gene>
    <name evidence="2" type="ORF">P154DRAFT_594200</name>
</gene>
<dbReference type="InterPro" id="IPR029479">
    <property type="entry name" value="Nitroreductase"/>
</dbReference>
<dbReference type="Pfam" id="PF00881">
    <property type="entry name" value="Nitroreductase"/>
    <property type="match status" value="1"/>
</dbReference>
<evidence type="ECO:0000313" key="2">
    <source>
        <dbReference type="EMBL" id="KAF2002461.1"/>
    </source>
</evidence>
<accession>A0A6A5WQK0</accession>
<dbReference type="SUPFAM" id="SSF55469">
    <property type="entry name" value="FMN-dependent nitroreductase-like"/>
    <property type="match status" value="1"/>
</dbReference>
<organism evidence="2 3">
    <name type="scientific">Amniculicola lignicola CBS 123094</name>
    <dbReference type="NCBI Taxonomy" id="1392246"/>
    <lineage>
        <taxon>Eukaryota</taxon>
        <taxon>Fungi</taxon>
        <taxon>Dikarya</taxon>
        <taxon>Ascomycota</taxon>
        <taxon>Pezizomycotina</taxon>
        <taxon>Dothideomycetes</taxon>
        <taxon>Pleosporomycetidae</taxon>
        <taxon>Pleosporales</taxon>
        <taxon>Amniculicolaceae</taxon>
        <taxon>Amniculicola</taxon>
    </lineage>
</organism>
<name>A0A6A5WQK0_9PLEO</name>
<dbReference type="EMBL" id="ML977577">
    <property type="protein sequence ID" value="KAF2002461.1"/>
    <property type="molecule type" value="Genomic_DNA"/>
</dbReference>